<dbReference type="Gene3D" id="3.20.20.70">
    <property type="entry name" value="Aldolase class I"/>
    <property type="match status" value="1"/>
</dbReference>
<dbReference type="GO" id="GO:0046166">
    <property type="term" value="P:glyceraldehyde-3-phosphate biosynthetic process"/>
    <property type="evidence" value="ECO:0007669"/>
    <property type="project" value="TreeGrafter"/>
</dbReference>
<protein>
    <recommendedName>
        <fullName evidence="7">Triosephosphate isomerase</fullName>
    </recommendedName>
</protein>
<comment type="pathway">
    <text evidence="4">Carbohydrate biosynthesis.</text>
</comment>
<sequence>MLLSRRFATKHVLFYGGSVNGSNCAELAKQEDIDGFLVGGASLKGPEFATIVNSVTSKKVAA</sequence>
<name>A0A2H5QL65_CITUN</name>
<gene>
    <name evidence="5" type="ORF">CUMW_240510</name>
</gene>
<dbReference type="PANTHER" id="PTHR21139:SF2">
    <property type="entry name" value="TRIOSEPHOSPHATE ISOMERASE"/>
    <property type="match status" value="1"/>
</dbReference>
<dbReference type="EMBL" id="BDQV01000471">
    <property type="protein sequence ID" value="GAY65362.1"/>
    <property type="molecule type" value="Genomic_DNA"/>
</dbReference>
<evidence type="ECO:0000256" key="1">
    <source>
        <dbReference type="ARBA" id="ARBA00007422"/>
    </source>
</evidence>
<comment type="caution">
    <text evidence="5">The sequence shown here is derived from an EMBL/GenBank/DDBJ whole genome shotgun (WGS) entry which is preliminary data.</text>
</comment>
<evidence type="ECO:0000256" key="2">
    <source>
        <dbReference type="ARBA" id="ARBA00011738"/>
    </source>
</evidence>
<dbReference type="PROSITE" id="PS51440">
    <property type="entry name" value="TIM_2"/>
    <property type="match status" value="1"/>
</dbReference>
<dbReference type="AlphaFoldDB" id="A0A2H5QL65"/>
<evidence type="ECO:0008006" key="7">
    <source>
        <dbReference type="Google" id="ProtNLM"/>
    </source>
</evidence>
<reference evidence="5 6" key="1">
    <citation type="journal article" date="2017" name="Front. Genet.">
        <title>Draft sequencing of the heterozygous diploid genome of Satsuma (Citrus unshiu Marc.) using a hybrid assembly approach.</title>
        <authorList>
            <person name="Shimizu T."/>
            <person name="Tanizawa Y."/>
            <person name="Mochizuki T."/>
            <person name="Nagasaki H."/>
            <person name="Yoshioka T."/>
            <person name="Toyoda A."/>
            <person name="Fujiyama A."/>
            <person name="Kaminuma E."/>
            <person name="Nakamura Y."/>
        </authorList>
    </citation>
    <scope>NUCLEOTIDE SEQUENCE [LARGE SCALE GENOMIC DNA]</scope>
    <source>
        <strain evidence="6">cv. Miyagawa wase</strain>
    </source>
</reference>
<dbReference type="InterPro" id="IPR013785">
    <property type="entry name" value="Aldolase_TIM"/>
</dbReference>
<dbReference type="EMBL" id="BDQV01000471">
    <property type="protein sequence ID" value="GAY65361.1"/>
    <property type="molecule type" value="Genomic_DNA"/>
</dbReference>
<dbReference type="InterPro" id="IPR000652">
    <property type="entry name" value="Triosephosphate_isomerase"/>
</dbReference>
<dbReference type="PANTHER" id="PTHR21139">
    <property type="entry name" value="TRIOSEPHOSPHATE ISOMERASE"/>
    <property type="match status" value="1"/>
</dbReference>
<dbReference type="Pfam" id="PF00121">
    <property type="entry name" value="TIM"/>
    <property type="match status" value="1"/>
</dbReference>
<evidence type="ECO:0000313" key="5">
    <source>
        <dbReference type="EMBL" id="GAY65362.1"/>
    </source>
</evidence>
<keyword evidence="3" id="KW-0413">Isomerase</keyword>
<dbReference type="SUPFAM" id="SSF51351">
    <property type="entry name" value="Triosephosphate isomerase (TIM)"/>
    <property type="match status" value="1"/>
</dbReference>
<organism evidence="5 6">
    <name type="scientific">Citrus unshiu</name>
    <name type="common">Satsuma mandarin</name>
    <name type="synonym">Citrus nobilis var. unshiu</name>
    <dbReference type="NCBI Taxonomy" id="55188"/>
    <lineage>
        <taxon>Eukaryota</taxon>
        <taxon>Viridiplantae</taxon>
        <taxon>Streptophyta</taxon>
        <taxon>Embryophyta</taxon>
        <taxon>Tracheophyta</taxon>
        <taxon>Spermatophyta</taxon>
        <taxon>Magnoliopsida</taxon>
        <taxon>eudicotyledons</taxon>
        <taxon>Gunneridae</taxon>
        <taxon>Pentapetalae</taxon>
        <taxon>rosids</taxon>
        <taxon>malvids</taxon>
        <taxon>Sapindales</taxon>
        <taxon>Rutaceae</taxon>
        <taxon>Aurantioideae</taxon>
        <taxon>Citrus</taxon>
    </lineage>
</organism>
<evidence type="ECO:0000256" key="4">
    <source>
        <dbReference type="ARBA" id="ARBA00024331"/>
    </source>
</evidence>
<accession>A0A2H5QL65</accession>
<evidence type="ECO:0000313" key="6">
    <source>
        <dbReference type="Proteomes" id="UP000236630"/>
    </source>
</evidence>
<evidence type="ECO:0000256" key="3">
    <source>
        <dbReference type="ARBA" id="ARBA00023235"/>
    </source>
</evidence>
<dbReference type="GO" id="GO:0004807">
    <property type="term" value="F:triose-phosphate isomerase activity"/>
    <property type="evidence" value="ECO:0007669"/>
    <property type="project" value="InterPro"/>
</dbReference>
<dbReference type="Proteomes" id="UP000236630">
    <property type="component" value="Unassembled WGS sequence"/>
</dbReference>
<dbReference type="GO" id="GO:0019563">
    <property type="term" value="P:glycerol catabolic process"/>
    <property type="evidence" value="ECO:0007669"/>
    <property type="project" value="TreeGrafter"/>
</dbReference>
<comment type="subunit">
    <text evidence="2">Homodimer.</text>
</comment>
<comment type="similarity">
    <text evidence="1">Belongs to the triosephosphate isomerase family.</text>
</comment>
<dbReference type="GO" id="GO:0006094">
    <property type="term" value="P:gluconeogenesis"/>
    <property type="evidence" value="ECO:0007669"/>
    <property type="project" value="TreeGrafter"/>
</dbReference>
<proteinExistence type="inferred from homology"/>
<dbReference type="GO" id="GO:0006096">
    <property type="term" value="P:glycolytic process"/>
    <property type="evidence" value="ECO:0007669"/>
    <property type="project" value="TreeGrafter"/>
</dbReference>
<dbReference type="GO" id="GO:0005829">
    <property type="term" value="C:cytosol"/>
    <property type="evidence" value="ECO:0007669"/>
    <property type="project" value="TreeGrafter"/>
</dbReference>
<dbReference type="InterPro" id="IPR035990">
    <property type="entry name" value="TIM_sf"/>
</dbReference>
<keyword evidence="6" id="KW-1185">Reference proteome</keyword>